<protein>
    <submittedName>
        <fullName evidence="2">Uncharacterized protein</fullName>
    </submittedName>
</protein>
<organism evidence="2 3">
    <name type="scientific">Colobus angolensis palliatus</name>
    <name type="common">Peters' Angolan colobus</name>
    <dbReference type="NCBI Taxonomy" id="336983"/>
    <lineage>
        <taxon>Eukaryota</taxon>
        <taxon>Metazoa</taxon>
        <taxon>Chordata</taxon>
        <taxon>Craniata</taxon>
        <taxon>Vertebrata</taxon>
        <taxon>Euteleostomi</taxon>
        <taxon>Mammalia</taxon>
        <taxon>Eutheria</taxon>
        <taxon>Euarchontoglires</taxon>
        <taxon>Primates</taxon>
        <taxon>Haplorrhini</taxon>
        <taxon>Catarrhini</taxon>
        <taxon>Cercopithecidae</taxon>
        <taxon>Colobinae</taxon>
        <taxon>Colobus</taxon>
    </lineage>
</organism>
<evidence type="ECO:0000313" key="3">
    <source>
        <dbReference type="Proteomes" id="UP000233080"/>
    </source>
</evidence>
<reference evidence="2" key="1">
    <citation type="submission" date="2025-08" db="UniProtKB">
        <authorList>
            <consortium name="Ensembl"/>
        </authorList>
    </citation>
    <scope>IDENTIFICATION</scope>
</reference>
<keyword evidence="3" id="KW-1185">Reference proteome</keyword>
<reference evidence="2" key="2">
    <citation type="submission" date="2025-09" db="UniProtKB">
        <authorList>
            <consortium name="Ensembl"/>
        </authorList>
    </citation>
    <scope>IDENTIFICATION</scope>
</reference>
<dbReference type="Proteomes" id="UP000233080">
    <property type="component" value="Unassembled WGS sequence"/>
</dbReference>
<sequence>MEDGPLCSLNSLIIWTLTFPLYDLDLWASCCNAPVQKPPCTNMYHFKRLLCLHRKGYSCTLWYSSKDP</sequence>
<dbReference type="OMA" id="CHILAYT"/>
<feature type="chain" id="PRO_5014335854" evidence="1">
    <location>
        <begin position="29"/>
        <end position="68"/>
    </location>
</feature>
<evidence type="ECO:0000256" key="1">
    <source>
        <dbReference type="SAM" id="SignalP"/>
    </source>
</evidence>
<dbReference type="Ensembl" id="ENSCANT00000054823.1">
    <property type="protein sequence ID" value="ENSCANP00000031605.1"/>
    <property type="gene ID" value="ENSCANG00000039472.1"/>
</dbReference>
<dbReference type="AlphaFoldDB" id="A0A2K5JS12"/>
<name>A0A2K5JS12_COLAP</name>
<feature type="signal peptide" evidence="1">
    <location>
        <begin position="1"/>
        <end position="28"/>
    </location>
</feature>
<evidence type="ECO:0000313" key="2">
    <source>
        <dbReference type="Ensembl" id="ENSCANP00000031605.1"/>
    </source>
</evidence>
<keyword evidence="1" id="KW-0732">Signal</keyword>
<accession>A0A2K5JS12</accession>
<proteinExistence type="predicted"/>